<dbReference type="GO" id="GO:0016020">
    <property type="term" value="C:membrane"/>
    <property type="evidence" value="ECO:0007669"/>
    <property type="project" value="UniProtKB-SubCell"/>
</dbReference>
<organism evidence="9 10">
    <name type="scientific">Corallococcus llansteffanensis</name>
    <dbReference type="NCBI Taxonomy" id="2316731"/>
    <lineage>
        <taxon>Bacteria</taxon>
        <taxon>Pseudomonadati</taxon>
        <taxon>Myxococcota</taxon>
        <taxon>Myxococcia</taxon>
        <taxon>Myxococcales</taxon>
        <taxon>Cystobacterineae</taxon>
        <taxon>Myxococcaceae</taxon>
        <taxon>Corallococcus</taxon>
    </lineage>
</organism>
<proteinExistence type="predicted"/>
<evidence type="ECO:0008006" key="11">
    <source>
        <dbReference type="Google" id="ProtNLM"/>
    </source>
</evidence>
<dbReference type="InterPro" id="IPR036719">
    <property type="entry name" value="Neuro-gated_channel_TM_sf"/>
</dbReference>
<dbReference type="InterPro" id="IPR006029">
    <property type="entry name" value="Neurotrans-gated_channel_TM"/>
</dbReference>
<comment type="subcellular location">
    <subcellularLocation>
        <location evidence="1">Membrane</location>
        <topology evidence="1">Multi-pass membrane protein</topology>
    </subcellularLocation>
</comment>
<feature type="signal peptide" evidence="6">
    <location>
        <begin position="1"/>
        <end position="37"/>
    </location>
</feature>
<evidence type="ECO:0000256" key="1">
    <source>
        <dbReference type="ARBA" id="ARBA00004141"/>
    </source>
</evidence>
<evidence type="ECO:0000256" key="2">
    <source>
        <dbReference type="ARBA" id="ARBA00022692"/>
    </source>
</evidence>
<comment type="caution">
    <text evidence="9">The sequence shown here is derived from an EMBL/GenBank/DDBJ whole genome shotgun (WGS) entry which is preliminary data.</text>
</comment>
<dbReference type="SUPFAM" id="SSF63712">
    <property type="entry name" value="Nicotinic receptor ligand binding domain-like"/>
    <property type="match status" value="1"/>
</dbReference>
<keyword evidence="4 5" id="KW-0472">Membrane</keyword>
<feature type="transmembrane region" description="Helical" evidence="5">
    <location>
        <begin position="243"/>
        <end position="265"/>
    </location>
</feature>
<dbReference type="AlphaFoldDB" id="A0A3A8R0D2"/>
<dbReference type="InterPro" id="IPR006202">
    <property type="entry name" value="Neur_chan_lig-bd"/>
</dbReference>
<keyword evidence="10" id="KW-1185">Reference proteome</keyword>
<feature type="transmembrane region" description="Helical" evidence="5">
    <location>
        <begin position="306"/>
        <end position="329"/>
    </location>
</feature>
<evidence type="ECO:0000259" key="8">
    <source>
        <dbReference type="Pfam" id="PF02932"/>
    </source>
</evidence>
<dbReference type="InterPro" id="IPR006201">
    <property type="entry name" value="Neur_channel"/>
</dbReference>
<feature type="domain" description="Neurotransmitter-gated ion-channel ligand-binding" evidence="7">
    <location>
        <begin position="43"/>
        <end position="175"/>
    </location>
</feature>
<feature type="transmembrane region" description="Helical" evidence="5">
    <location>
        <begin position="277"/>
        <end position="300"/>
    </location>
</feature>
<evidence type="ECO:0000313" key="9">
    <source>
        <dbReference type="EMBL" id="RKH68764.1"/>
    </source>
</evidence>
<dbReference type="PANTHER" id="PTHR18945">
    <property type="entry name" value="NEUROTRANSMITTER GATED ION CHANNEL"/>
    <property type="match status" value="1"/>
</dbReference>
<evidence type="ECO:0000256" key="5">
    <source>
        <dbReference type="SAM" id="Phobius"/>
    </source>
</evidence>
<dbReference type="GO" id="GO:0004888">
    <property type="term" value="F:transmembrane signaling receptor activity"/>
    <property type="evidence" value="ECO:0007669"/>
    <property type="project" value="InterPro"/>
</dbReference>
<dbReference type="Pfam" id="PF02932">
    <property type="entry name" value="Neur_chan_memb"/>
    <property type="match status" value="1"/>
</dbReference>
<dbReference type="InterPro" id="IPR036734">
    <property type="entry name" value="Neur_chan_lig-bd_sf"/>
</dbReference>
<evidence type="ECO:0000259" key="7">
    <source>
        <dbReference type="Pfam" id="PF02931"/>
    </source>
</evidence>
<keyword evidence="2 5" id="KW-0812">Transmembrane</keyword>
<feature type="domain" description="Neurotransmitter-gated ion-channel transmembrane" evidence="8">
    <location>
        <begin position="255"/>
        <end position="338"/>
    </location>
</feature>
<feature type="chain" id="PRO_5017473352" description="Neurotransmitter-gated ion-channel ligand-binding domain-containing protein" evidence="6">
    <location>
        <begin position="38"/>
        <end position="372"/>
    </location>
</feature>
<keyword evidence="3 5" id="KW-1133">Transmembrane helix</keyword>
<protein>
    <recommendedName>
        <fullName evidence="11">Neurotransmitter-gated ion-channel ligand-binding domain-containing protein</fullName>
    </recommendedName>
</protein>
<dbReference type="InterPro" id="IPR038050">
    <property type="entry name" value="Neuro_actylchol_rec"/>
</dbReference>
<feature type="transmembrane region" description="Helical" evidence="5">
    <location>
        <begin position="350"/>
        <end position="371"/>
    </location>
</feature>
<dbReference type="Gene3D" id="2.70.170.10">
    <property type="entry name" value="Neurotransmitter-gated ion-channel ligand-binding domain"/>
    <property type="match status" value="1"/>
</dbReference>
<keyword evidence="6" id="KW-0732">Signal</keyword>
<dbReference type="Gene3D" id="1.20.58.390">
    <property type="entry name" value="Neurotransmitter-gated ion-channel transmembrane domain"/>
    <property type="match status" value="1"/>
</dbReference>
<dbReference type="GO" id="GO:0005230">
    <property type="term" value="F:extracellular ligand-gated monoatomic ion channel activity"/>
    <property type="evidence" value="ECO:0007669"/>
    <property type="project" value="InterPro"/>
</dbReference>
<gene>
    <name evidence="9" type="ORF">D7V93_00805</name>
</gene>
<reference evidence="10" key="1">
    <citation type="submission" date="2018-09" db="EMBL/GenBank/DDBJ databases">
        <authorList>
            <person name="Livingstone P.G."/>
            <person name="Whitworth D.E."/>
        </authorList>
    </citation>
    <scope>NUCLEOTIDE SEQUENCE [LARGE SCALE GENOMIC DNA]</scope>
    <source>
        <strain evidence="10">CA051B</strain>
    </source>
</reference>
<dbReference type="SUPFAM" id="SSF90112">
    <property type="entry name" value="Neurotransmitter-gated ion-channel transmembrane pore"/>
    <property type="match status" value="1"/>
</dbReference>
<dbReference type="Pfam" id="PF02931">
    <property type="entry name" value="Neur_chan_LBD"/>
    <property type="match status" value="1"/>
</dbReference>
<evidence type="ECO:0000256" key="6">
    <source>
        <dbReference type="SAM" id="SignalP"/>
    </source>
</evidence>
<evidence type="ECO:0000256" key="4">
    <source>
        <dbReference type="ARBA" id="ARBA00023136"/>
    </source>
</evidence>
<sequence length="372" mass="41516">MHARRRRSVDAAGSVMTHRAWGMLLCLGLLLSPHVSAAEAPPGAGPRKVYVSFALSGLSSVDDVNETFDADFYMRLRWYDPTLVDTPLGNLDAPPAWRPNLEIINAKSVSKQLEEDTYQLVAPGVVQTVNRYRVTLASNLDLRLFPFDEQDLPILIEDFQHSKEELVLVHELVQGPLQRAESLAECNAPLHGDDVLELAANGPSEWELHGVRVGTGMHRYTFFDDVGYSRFNITVHVERRPQYYVFKLILVLMLLVLAPCVVFFLDPESLGERSGICITALLAIIAHNYIASTILPRIAYLCVMDYFMFGGQAVLFLLVVESLCVHQLVKRSQGTAYEARALRLTRGLDRVCLYSIPPALILAGVAIYTLYA</sequence>
<dbReference type="EMBL" id="RAWB01000004">
    <property type="protein sequence ID" value="RKH68764.1"/>
    <property type="molecule type" value="Genomic_DNA"/>
</dbReference>
<dbReference type="Proteomes" id="UP000272888">
    <property type="component" value="Unassembled WGS sequence"/>
</dbReference>
<evidence type="ECO:0000256" key="3">
    <source>
        <dbReference type="ARBA" id="ARBA00022989"/>
    </source>
</evidence>
<accession>A0A3A8R0D2</accession>
<evidence type="ECO:0000313" key="10">
    <source>
        <dbReference type="Proteomes" id="UP000272888"/>
    </source>
</evidence>
<name>A0A3A8R0D2_9BACT</name>